<organism evidence="2 3">
    <name type="scientific">Puccinia graminis f. sp. tritici</name>
    <dbReference type="NCBI Taxonomy" id="56615"/>
    <lineage>
        <taxon>Eukaryota</taxon>
        <taxon>Fungi</taxon>
        <taxon>Dikarya</taxon>
        <taxon>Basidiomycota</taxon>
        <taxon>Pucciniomycotina</taxon>
        <taxon>Pucciniomycetes</taxon>
        <taxon>Pucciniales</taxon>
        <taxon>Pucciniaceae</taxon>
        <taxon>Puccinia</taxon>
    </lineage>
</organism>
<dbReference type="InterPro" id="IPR012337">
    <property type="entry name" value="RNaseH-like_sf"/>
</dbReference>
<evidence type="ECO:0000313" key="3">
    <source>
        <dbReference type="Proteomes" id="UP000325313"/>
    </source>
</evidence>
<evidence type="ECO:0008006" key="4">
    <source>
        <dbReference type="Google" id="ProtNLM"/>
    </source>
</evidence>
<dbReference type="SUPFAM" id="SSF53098">
    <property type="entry name" value="Ribonuclease H-like"/>
    <property type="match status" value="1"/>
</dbReference>
<dbReference type="Proteomes" id="UP000325313">
    <property type="component" value="Unassembled WGS sequence"/>
</dbReference>
<sequence length="181" mass="21078">MTKRVEGDVPKLPMVLYDYLRLLDGLEKKQDIARGTPLEAIFEPMIKITKKYMNLAIECDTVIMATYLHPAWRMMLFTKRFENHLVRIEHLINQIFHNRDSHLKSIRPSSPPKESQSEPNTTQADSESEDNEFNFYPKGSDTLEVNTEMDRYNTGSFPLETKGDVLAWWKVSLIITSLRDI</sequence>
<dbReference type="EMBL" id="VDEP01000236">
    <property type="protein sequence ID" value="KAA1122047.1"/>
    <property type="molecule type" value="Genomic_DNA"/>
</dbReference>
<name>A0A5B0R8U1_PUCGR</name>
<accession>A0A5B0R8U1</accession>
<dbReference type="AlphaFoldDB" id="A0A5B0R8U1"/>
<evidence type="ECO:0000256" key="1">
    <source>
        <dbReference type="SAM" id="MobiDB-lite"/>
    </source>
</evidence>
<gene>
    <name evidence="2" type="ORF">PGTUg99_023479</name>
</gene>
<feature type="region of interest" description="Disordered" evidence="1">
    <location>
        <begin position="103"/>
        <end position="140"/>
    </location>
</feature>
<comment type="caution">
    <text evidence="2">The sequence shown here is derived from an EMBL/GenBank/DDBJ whole genome shotgun (WGS) entry which is preliminary data.</text>
</comment>
<proteinExistence type="predicted"/>
<reference evidence="2 3" key="1">
    <citation type="submission" date="2019-05" db="EMBL/GenBank/DDBJ databases">
        <title>Emergence of the Ug99 lineage of the wheat stem rust pathogen through somatic hybridization.</title>
        <authorList>
            <person name="Li F."/>
            <person name="Upadhyaya N.M."/>
            <person name="Sperschneider J."/>
            <person name="Matny O."/>
            <person name="Nguyen-Phuc H."/>
            <person name="Mago R."/>
            <person name="Raley C."/>
            <person name="Miller M.E."/>
            <person name="Silverstein K.A.T."/>
            <person name="Henningsen E."/>
            <person name="Hirsch C.D."/>
            <person name="Visser B."/>
            <person name="Pretorius Z.A."/>
            <person name="Steffenson B.J."/>
            <person name="Schwessinger B."/>
            <person name="Dodds P.N."/>
            <person name="Figueroa M."/>
        </authorList>
    </citation>
    <scope>NUCLEOTIDE SEQUENCE [LARGE SCALE GENOMIC DNA]</scope>
    <source>
        <strain evidence="2 3">Ug99</strain>
    </source>
</reference>
<protein>
    <recommendedName>
        <fullName evidence="4">hAT-like transposase RNase-H fold domain-containing protein</fullName>
    </recommendedName>
</protein>
<evidence type="ECO:0000313" key="2">
    <source>
        <dbReference type="EMBL" id="KAA1122047.1"/>
    </source>
</evidence>